<comment type="caution">
    <text evidence="3">The sequence shown here is derived from an EMBL/GenBank/DDBJ whole genome shotgun (WGS) entry which is preliminary data.</text>
</comment>
<organism evidence="3">
    <name type="scientific">marine sediment metagenome</name>
    <dbReference type="NCBI Taxonomy" id="412755"/>
    <lineage>
        <taxon>unclassified sequences</taxon>
        <taxon>metagenomes</taxon>
        <taxon>ecological metagenomes</taxon>
    </lineage>
</organism>
<evidence type="ECO:0000313" key="3">
    <source>
        <dbReference type="EMBL" id="GAI42606.1"/>
    </source>
</evidence>
<dbReference type="SUPFAM" id="SSF51998">
    <property type="entry name" value="PFL-like glycyl radical enzymes"/>
    <property type="match status" value="1"/>
</dbReference>
<feature type="domain" description="Glycine radical" evidence="2">
    <location>
        <begin position="1"/>
        <end position="69"/>
    </location>
</feature>
<keyword evidence="1" id="KW-0556">Organic radical</keyword>
<protein>
    <recommendedName>
        <fullName evidence="2">Glycine radical domain-containing protein</fullName>
    </recommendedName>
</protein>
<name>X1PJB7_9ZZZZ</name>
<dbReference type="Gene3D" id="3.20.70.20">
    <property type="match status" value="1"/>
</dbReference>
<dbReference type="PANTHER" id="PTHR43641">
    <property type="entry name" value="FORMATE ACETYLTRANSFERASE 3-RELATED"/>
    <property type="match status" value="1"/>
</dbReference>
<dbReference type="PROSITE" id="PS00850">
    <property type="entry name" value="GLY_RADICAL_1"/>
    <property type="match status" value="1"/>
</dbReference>
<dbReference type="GO" id="GO:0003824">
    <property type="term" value="F:catalytic activity"/>
    <property type="evidence" value="ECO:0007669"/>
    <property type="project" value="InterPro"/>
</dbReference>
<dbReference type="PANTHER" id="PTHR43641:SF2">
    <property type="entry name" value="DEHYDRATASE YBIW-RELATED"/>
    <property type="match status" value="1"/>
</dbReference>
<dbReference type="InterPro" id="IPR001150">
    <property type="entry name" value="Gly_radical"/>
</dbReference>
<dbReference type="InterPro" id="IPR019777">
    <property type="entry name" value="Form_AcTrfase_GR_CS"/>
</dbReference>
<reference evidence="3" key="1">
    <citation type="journal article" date="2014" name="Front. Microbiol.">
        <title>High frequency of phylogenetically diverse reductive dehalogenase-homologous genes in deep subseafloor sedimentary metagenomes.</title>
        <authorList>
            <person name="Kawai M."/>
            <person name="Futagami T."/>
            <person name="Toyoda A."/>
            <person name="Takaki Y."/>
            <person name="Nishi S."/>
            <person name="Hori S."/>
            <person name="Arai W."/>
            <person name="Tsubouchi T."/>
            <person name="Morono Y."/>
            <person name="Uchiyama I."/>
            <person name="Ito T."/>
            <person name="Fujiyama A."/>
            <person name="Inagaki F."/>
            <person name="Takami H."/>
        </authorList>
    </citation>
    <scope>NUCLEOTIDE SEQUENCE</scope>
    <source>
        <strain evidence="3">Expedition CK06-06</strain>
    </source>
</reference>
<gene>
    <name evidence="3" type="ORF">S06H3_44810</name>
</gene>
<evidence type="ECO:0000256" key="1">
    <source>
        <dbReference type="ARBA" id="ARBA00022818"/>
    </source>
</evidence>
<proteinExistence type="predicted"/>
<feature type="non-terminal residue" evidence="3">
    <location>
        <position position="1"/>
    </location>
</feature>
<sequence>VQYLRTWGDLGTHHIQFNVVRKETLLDAQAHPEKHSNLIVRVAGYSAYFVDLAKGVQDDIIARAEQALA</sequence>
<dbReference type="EMBL" id="BARV01027909">
    <property type="protein sequence ID" value="GAI42606.1"/>
    <property type="molecule type" value="Genomic_DNA"/>
</dbReference>
<evidence type="ECO:0000259" key="2">
    <source>
        <dbReference type="PROSITE" id="PS51149"/>
    </source>
</evidence>
<accession>X1PJB7</accession>
<dbReference type="PROSITE" id="PS51149">
    <property type="entry name" value="GLY_RADICAL_2"/>
    <property type="match status" value="1"/>
</dbReference>
<dbReference type="GO" id="GO:0005829">
    <property type="term" value="C:cytosol"/>
    <property type="evidence" value="ECO:0007669"/>
    <property type="project" value="TreeGrafter"/>
</dbReference>
<dbReference type="Pfam" id="PF01228">
    <property type="entry name" value="Gly_radical"/>
    <property type="match status" value="1"/>
</dbReference>
<dbReference type="InterPro" id="IPR051215">
    <property type="entry name" value="GRE"/>
</dbReference>
<dbReference type="AlphaFoldDB" id="X1PJB7"/>